<sequence>MKQRLRTFFTYFLPVLFVSYYSVITLFMHAHIENGVTIVHSHPFQKQSNGTTHHHSCSEIQLFNALSHINVQDGAVHSLDIRFFAIPLDTITTGPVCSGYTSHLPGGSLLRAPPASIFFI</sequence>
<dbReference type="RefSeq" id="WP_068178545.1">
    <property type="nucleotide sequence ID" value="NZ_FUYQ01000001.1"/>
</dbReference>
<gene>
    <name evidence="2" type="ORF">SAMN05660349_00072</name>
</gene>
<dbReference type="EMBL" id="FUYQ01000001">
    <property type="protein sequence ID" value="SKB25737.1"/>
    <property type="molecule type" value="Genomic_DNA"/>
</dbReference>
<name>A0A1T4ZT09_9BACT</name>
<keyword evidence="3" id="KW-1185">Reference proteome</keyword>
<proteinExistence type="predicted"/>
<reference evidence="3" key="1">
    <citation type="submission" date="2017-02" db="EMBL/GenBank/DDBJ databases">
        <authorList>
            <person name="Varghese N."/>
            <person name="Submissions S."/>
        </authorList>
    </citation>
    <scope>NUCLEOTIDE SEQUENCE [LARGE SCALE GENOMIC DNA]</scope>
    <source>
        <strain evidence="3">DSM 24967</strain>
    </source>
</reference>
<keyword evidence="1" id="KW-0812">Transmembrane</keyword>
<evidence type="ECO:0000313" key="3">
    <source>
        <dbReference type="Proteomes" id="UP000190852"/>
    </source>
</evidence>
<dbReference type="AlphaFoldDB" id="A0A1T4ZT09"/>
<organism evidence="2 3">
    <name type="scientific">Parabacteroides chartae</name>
    <dbReference type="NCBI Taxonomy" id="1037355"/>
    <lineage>
        <taxon>Bacteria</taxon>
        <taxon>Pseudomonadati</taxon>
        <taxon>Bacteroidota</taxon>
        <taxon>Bacteroidia</taxon>
        <taxon>Bacteroidales</taxon>
        <taxon>Tannerellaceae</taxon>
        <taxon>Parabacteroides</taxon>
    </lineage>
</organism>
<keyword evidence="1" id="KW-1133">Transmembrane helix</keyword>
<protein>
    <submittedName>
        <fullName evidence="2">Uncharacterized protein</fullName>
    </submittedName>
</protein>
<evidence type="ECO:0000313" key="2">
    <source>
        <dbReference type="EMBL" id="SKB25737.1"/>
    </source>
</evidence>
<feature type="transmembrane region" description="Helical" evidence="1">
    <location>
        <begin position="12"/>
        <end position="32"/>
    </location>
</feature>
<keyword evidence="1" id="KW-0472">Membrane</keyword>
<dbReference type="Proteomes" id="UP000190852">
    <property type="component" value="Unassembled WGS sequence"/>
</dbReference>
<evidence type="ECO:0000256" key="1">
    <source>
        <dbReference type="SAM" id="Phobius"/>
    </source>
</evidence>
<accession>A0A1T4ZT09</accession>